<feature type="transmembrane region" description="Helical" evidence="8">
    <location>
        <begin position="328"/>
        <end position="346"/>
    </location>
</feature>
<organism evidence="12 13">
    <name type="scientific">Lactuca saligna</name>
    <name type="common">Willowleaf lettuce</name>
    <dbReference type="NCBI Taxonomy" id="75948"/>
    <lineage>
        <taxon>Eukaryota</taxon>
        <taxon>Viridiplantae</taxon>
        <taxon>Streptophyta</taxon>
        <taxon>Embryophyta</taxon>
        <taxon>Tracheophyta</taxon>
        <taxon>Spermatophyta</taxon>
        <taxon>Magnoliopsida</taxon>
        <taxon>eudicotyledons</taxon>
        <taxon>Gunneridae</taxon>
        <taxon>Pentapetalae</taxon>
        <taxon>asterids</taxon>
        <taxon>campanulids</taxon>
        <taxon>Asterales</taxon>
        <taxon>Asteraceae</taxon>
        <taxon>Cichorioideae</taxon>
        <taxon>Cichorieae</taxon>
        <taxon>Lactucinae</taxon>
        <taxon>Lactuca</taxon>
    </lineage>
</organism>
<keyword evidence="6 8" id="KW-1133">Transmembrane helix</keyword>
<keyword evidence="5" id="KW-0249">Electron transport</keyword>
<evidence type="ECO:0000313" key="12">
    <source>
        <dbReference type="EMBL" id="CAI9298566.1"/>
    </source>
</evidence>
<keyword evidence="13" id="KW-1185">Reference proteome</keyword>
<feature type="transmembrane region" description="Helical" evidence="8">
    <location>
        <begin position="255"/>
        <end position="276"/>
    </location>
</feature>
<reference evidence="12" key="1">
    <citation type="submission" date="2023-04" db="EMBL/GenBank/DDBJ databases">
        <authorList>
            <person name="Vijverberg K."/>
            <person name="Xiong W."/>
            <person name="Schranz E."/>
        </authorList>
    </citation>
    <scope>NUCLEOTIDE SEQUENCE</scope>
</reference>
<evidence type="ECO:0000256" key="4">
    <source>
        <dbReference type="ARBA" id="ARBA00022729"/>
    </source>
</evidence>
<feature type="chain" id="PRO_5041296405" description="Cytochrome b561 and DOMON domain-containing protein" evidence="9">
    <location>
        <begin position="30"/>
        <end position="376"/>
    </location>
</feature>
<name>A0AA35ZTP4_LACSI</name>
<accession>A0AA35ZTP4</accession>
<dbReference type="CDD" id="cd08760">
    <property type="entry name" value="Cyt_b561_FRRS1_like"/>
    <property type="match status" value="1"/>
</dbReference>
<dbReference type="PANTHER" id="PTHR23130">
    <property type="entry name" value="CYTOCHROME B561 AND DOMON DOMAIN-CONTAINING PROTEIN"/>
    <property type="match status" value="1"/>
</dbReference>
<evidence type="ECO:0000256" key="5">
    <source>
        <dbReference type="ARBA" id="ARBA00022982"/>
    </source>
</evidence>
<evidence type="ECO:0000256" key="3">
    <source>
        <dbReference type="ARBA" id="ARBA00022692"/>
    </source>
</evidence>
<dbReference type="SMART" id="SM00664">
    <property type="entry name" value="DoH"/>
    <property type="match status" value="1"/>
</dbReference>
<dbReference type="AlphaFoldDB" id="A0AA35ZTP4"/>
<evidence type="ECO:0000259" key="10">
    <source>
        <dbReference type="PROSITE" id="PS50836"/>
    </source>
</evidence>
<sequence length="376" mass="41350">MMKKKTLIMKLPSHLRFLLILASLHVIQSQIIQDSCTTSSIENLNAQILFDVSSLSCSNVWSSEGFILRYSQAGPSLWSFVLSAPNTNSYVAMGFSPNGGMIGSSAVVGWVSGDSSATMRRYYLGGKTPSQVLADQGNLQFPPNTSSIISFSSQMYLAFQLITDSPSRRLVFAVGSRNNQAPTQSSFRLTAHRNQIAVGFNYASGEGSQVSYPYSDLKRIHGILNAVGWGVLLPIGVMIARYLRHVGRLWLYAHSSIQLSGFIIGLAGIITGLILNGRIDINVAKHKAIGIIIITLGCLQVIAILIRPSKDSKVRKYWNWYHHNVGRLLILFAIFNVFYGIYLAHAGSEWNVTYGVFLGIIVTVALSLELRLLTED</sequence>
<dbReference type="EMBL" id="OX465084">
    <property type="protein sequence ID" value="CAI9298566.1"/>
    <property type="molecule type" value="Genomic_DNA"/>
</dbReference>
<comment type="subcellular location">
    <subcellularLocation>
        <location evidence="1">Membrane</location>
    </subcellularLocation>
</comment>
<evidence type="ECO:0008006" key="14">
    <source>
        <dbReference type="Google" id="ProtNLM"/>
    </source>
</evidence>
<gene>
    <name evidence="12" type="ORF">LSALG_LOCUS37322</name>
</gene>
<keyword evidence="2" id="KW-0813">Transport</keyword>
<evidence type="ECO:0000256" key="9">
    <source>
        <dbReference type="SAM" id="SignalP"/>
    </source>
</evidence>
<feature type="signal peptide" evidence="9">
    <location>
        <begin position="1"/>
        <end position="29"/>
    </location>
</feature>
<feature type="transmembrane region" description="Helical" evidence="8">
    <location>
        <begin position="352"/>
        <end position="373"/>
    </location>
</feature>
<dbReference type="Proteomes" id="UP001177003">
    <property type="component" value="Chromosome 8"/>
</dbReference>
<keyword evidence="7 8" id="KW-0472">Membrane</keyword>
<dbReference type="GO" id="GO:0016020">
    <property type="term" value="C:membrane"/>
    <property type="evidence" value="ECO:0007669"/>
    <property type="project" value="UniProtKB-SubCell"/>
</dbReference>
<evidence type="ECO:0000256" key="1">
    <source>
        <dbReference type="ARBA" id="ARBA00004370"/>
    </source>
</evidence>
<dbReference type="SUPFAM" id="SSF49344">
    <property type="entry name" value="CBD9-like"/>
    <property type="match status" value="1"/>
</dbReference>
<dbReference type="PANTHER" id="PTHR23130:SF183">
    <property type="entry name" value="CYTOCHROME B561 AND DOMON DOMAIN-CONTAINING PROTEIN"/>
    <property type="match status" value="1"/>
</dbReference>
<keyword evidence="4 9" id="KW-0732">Signal</keyword>
<proteinExistence type="predicted"/>
<evidence type="ECO:0000256" key="6">
    <source>
        <dbReference type="ARBA" id="ARBA00022989"/>
    </source>
</evidence>
<evidence type="ECO:0000313" key="13">
    <source>
        <dbReference type="Proteomes" id="UP001177003"/>
    </source>
</evidence>
<evidence type="ECO:0000256" key="7">
    <source>
        <dbReference type="ARBA" id="ARBA00023136"/>
    </source>
</evidence>
<evidence type="ECO:0000256" key="8">
    <source>
        <dbReference type="SAM" id="Phobius"/>
    </source>
</evidence>
<dbReference type="InterPro" id="IPR006593">
    <property type="entry name" value="Cyt_b561/ferric_Rdtase_TM"/>
</dbReference>
<dbReference type="PROSITE" id="PS50836">
    <property type="entry name" value="DOMON"/>
    <property type="match status" value="1"/>
</dbReference>
<feature type="domain" description="Cytochrome b561" evidence="11">
    <location>
        <begin position="183"/>
        <end position="376"/>
    </location>
</feature>
<evidence type="ECO:0000259" key="11">
    <source>
        <dbReference type="PROSITE" id="PS50939"/>
    </source>
</evidence>
<dbReference type="InterPro" id="IPR005018">
    <property type="entry name" value="DOMON_domain"/>
</dbReference>
<keyword evidence="3 8" id="KW-0812">Transmembrane</keyword>
<dbReference type="Pfam" id="PF03351">
    <property type="entry name" value="DOMON"/>
    <property type="match status" value="1"/>
</dbReference>
<feature type="domain" description="DOMON" evidence="10">
    <location>
        <begin position="64"/>
        <end position="175"/>
    </location>
</feature>
<dbReference type="InterPro" id="IPR045266">
    <property type="entry name" value="DOH_DOMON"/>
</dbReference>
<dbReference type="CDD" id="cd09631">
    <property type="entry name" value="DOMON_DOH"/>
    <property type="match status" value="1"/>
</dbReference>
<feature type="transmembrane region" description="Helical" evidence="8">
    <location>
        <begin position="288"/>
        <end position="307"/>
    </location>
</feature>
<dbReference type="SMART" id="SM00665">
    <property type="entry name" value="B561"/>
    <property type="match status" value="1"/>
</dbReference>
<evidence type="ECO:0000256" key="2">
    <source>
        <dbReference type="ARBA" id="ARBA00022448"/>
    </source>
</evidence>
<dbReference type="PROSITE" id="PS50939">
    <property type="entry name" value="CYTOCHROME_B561"/>
    <property type="match status" value="1"/>
</dbReference>
<feature type="transmembrane region" description="Helical" evidence="8">
    <location>
        <begin position="223"/>
        <end position="243"/>
    </location>
</feature>
<dbReference type="Gene3D" id="1.20.120.1770">
    <property type="match status" value="1"/>
</dbReference>
<protein>
    <recommendedName>
        <fullName evidence="14">Cytochrome b561 and DOMON domain-containing protein</fullName>
    </recommendedName>
</protein>